<dbReference type="SMART" id="SM00248">
    <property type="entry name" value="ANK"/>
    <property type="match status" value="2"/>
</dbReference>
<dbReference type="InterPro" id="IPR002110">
    <property type="entry name" value="Ankyrin_rpt"/>
</dbReference>
<name>A0AAN9RHB1_PHACN</name>
<dbReference type="GO" id="GO:0005886">
    <property type="term" value="C:plasma membrane"/>
    <property type="evidence" value="ECO:0007669"/>
    <property type="project" value="UniProtKB-SubCell"/>
</dbReference>
<accession>A0AAN9RHB1</accession>
<comment type="subcellular location">
    <subcellularLocation>
        <location evidence="1">Cell membrane</location>
        <topology evidence="1">Peripheral membrane protein</topology>
        <orientation evidence="1">Cytoplasmic side</orientation>
    </subcellularLocation>
</comment>
<organism evidence="2 3">
    <name type="scientific">Phaseolus coccineus</name>
    <name type="common">Scarlet runner bean</name>
    <name type="synonym">Phaseolus multiflorus</name>
    <dbReference type="NCBI Taxonomy" id="3886"/>
    <lineage>
        <taxon>Eukaryota</taxon>
        <taxon>Viridiplantae</taxon>
        <taxon>Streptophyta</taxon>
        <taxon>Embryophyta</taxon>
        <taxon>Tracheophyta</taxon>
        <taxon>Spermatophyta</taxon>
        <taxon>Magnoliopsida</taxon>
        <taxon>eudicotyledons</taxon>
        <taxon>Gunneridae</taxon>
        <taxon>Pentapetalae</taxon>
        <taxon>rosids</taxon>
        <taxon>fabids</taxon>
        <taxon>Fabales</taxon>
        <taxon>Fabaceae</taxon>
        <taxon>Papilionoideae</taxon>
        <taxon>50 kb inversion clade</taxon>
        <taxon>NPAAA clade</taxon>
        <taxon>indigoferoid/millettioid clade</taxon>
        <taxon>Phaseoleae</taxon>
        <taxon>Phaseolus</taxon>
    </lineage>
</organism>
<dbReference type="EMBL" id="JAYMYR010000003">
    <property type="protein sequence ID" value="KAK7372711.1"/>
    <property type="molecule type" value="Genomic_DNA"/>
</dbReference>
<evidence type="ECO:0000313" key="3">
    <source>
        <dbReference type="Proteomes" id="UP001374584"/>
    </source>
</evidence>
<proteinExistence type="predicted"/>
<dbReference type="PANTHER" id="PTHR24121">
    <property type="entry name" value="NO MECHANORECEPTOR POTENTIAL C, ISOFORM D-RELATED"/>
    <property type="match status" value="1"/>
</dbReference>
<dbReference type="PANTHER" id="PTHR24121:SF21">
    <property type="entry name" value="ANKYRIN REPEAT FAMILY PROTEIN"/>
    <property type="match status" value="1"/>
</dbReference>
<evidence type="ECO:0000313" key="2">
    <source>
        <dbReference type="EMBL" id="KAK7372711.1"/>
    </source>
</evidence>
<comment type="caution">
    <text evidence="2">The sequence shown here is derived from an EMBL/GenBank/DDBJ whole genome shotgun (WGS) entry which is preliminary data.</text>
</comment>
<gene>
    <name evidence="2" type="ORF">VNO80_06098</name>
</gene>
<reference evidence="2 3" key="1">
    <citation type="submission" date="2024-01" db="EMBL/GenBank/DDBJ databases">
        <title>The genomes of 5 underutilized Papilionoideae crops provide insights into root nodulation and disease resistanc.</title>
        <authorList>
            <person name="Jiang F."/>
        </authorList>
    </citation>
    <scope>NUCLEOTIDE SEQUENCE [LARGE SCALE GENOMIC DNA]</scope>
    <source>
        <strain evidence="2">JINMINGXINNONG_FW02</strain>
        <tissue evidence="2">Leaves</tissue>
    </source>
</reference>
<keyword evidence="3" id="KW-1185">Reference proteome</keyword>
<dbReference type="Gene3D" id="1.25.40.20">
    <property type="entry name" value="Ankyrin repeat-containing domain"/>
    <property type="match status" value="1"/>
</dbReference>
<dbReference type="SUPFAM" id="SSF48403">
    <property type="entry name" value="Ankyrin repeat"/>
    <property type="match status" value="1"/>
</dbReference>
<dbReference type="AlphaFoldDB" id="A0AAN9RHB1"/>
<evidence type="ECO:0000256" key="1">
    <source>
        <dbReference type="ARBA" id="ARBA00004413"/>
    </source>
</evidence>
<sequence length="151" mass="17148">MFWCAFSGEWSKMEPIVKNDPNSVRFQLTELGDTALHVAADAGNTTFVKELTKLMKTEDQLIPNSQGMLPVHLAALSAHRAIVKHLCSQQHLLDKMAYEDIKKLFFMAIGNDMFVNHIVLCKNHVDRNHDQPPPPSYYNRRIICTLVQVAS</sequence>
<protein>
    <submittedName>
        <fullName evidence="2">Uncharacterized protein</fullName>
    </submittedName>
</protein>
<dbReference type="InterPro" id="IPR036770">
    <property type="entry name" value="Ankyrin_rpt-contain_sf"/>
</dbReference>
<dbReference type="Proteomes" id="UP001374584">
    <property type="component" value="Unassembled WGS sequence"/>
</dbReference>
<dbReference type="Pfam" id="PF12796">
    <property type="entry name" value="Ank_2"/>
    <property type="match status" value="1"/>
</dbReference>